<name>A0A0B7ADK7_9EUPU</name>
<gene>
    <name evidence="1" type="primary">ORF107876</name>
</gene>
<dbReference type="AlphaFoldDB" id="A0A0B7ADK7"/>
<accession>A0A0B7ADK7</accession>
<organism evidence="1">
    <name type="scientific">Arion vulgaris</name>
    <dbReference type="NCBI Taxonomy" id="1028688"/>
    <lineage>
        <taxon>Eukaryota</taxon>
        <taxon>Metazoa</taxon>
        <taxon>Spiralia</taxon>
        <taxon>Lophotrochozoa</taxon>
        <taxon>Mollusca</taxon>
        <taxon>Gastropoda</taxon>
        <taxon>Heterobranchia</taxon>
        <taxon>Euthyneura</taxon>
        <taxon>Panpulmonata</taxon>
        <taxon>Eupulmonata</taxon>
        <taxon>Stylommatophora</taxon>
        <taxon>Helicina</taxon>
        <taxon>Arionoidea</taxon>
        <taxon>Arionidae</taxon>
        <taxon>Arion</taxon>
    </lineage>
</organism>
<reference evidence="1" key="1">
    <citation type="submission" date="2014-12" db="EMBL/GenBank/DDBJ databases">
        <title>Insight into the proteome of Arion vulgaris.</title>
        <authorList>
            <person name="Aradska J."/>
            <person name="Bulat T."/>
            <person name="Smidak R."/>
            <person name="Sarate P."/>
            <person name="Gangsoo J."/>
            <person name="Sialana F."/>
            <person name="Bilban M."/>
            <person name="Lubec G."/>
        </authorList>
    </citation>
    <scope>NUCLEOTIDE SEQUENCE</scope>
    <source>
        <tissue evidence="1">Skin</tissue>
    </source>
</reference>
<protein>
    <submittedName>
        <fullName evidence="1">Uncharacterized protein</fullName>
    </submittedName>
</protein>
<evidence type="ECO:0000313" key="1">
    <source>
        <dbReference type="EMBL" id="CEK78020.1"/>
    </source>
</evidence>
<dbReference type="EMBL" id="HACG01031155">
    <property type="protein sequence ID" value="CEK78020.1"/>
    <property type="molecule type" value="Transcribed_RNA"/>
</dbReference>
<sequence length="52" mass="5384">MKIVSQTYTIGQTVKTSLNFPSLSSLGVVPAGVSDHGSPQVSAPGICNHLRC</sequence>
<proteinExistence type="predicted"/>